<organism evidence="3 4">
    <name type="scientific">Artemia franciscana</name>
    <name type="common">Brine shrimp</name>
    <name type="synonym">Artemia sanfranciscana</name>
    <dbReference type="NCBI Taxonomy" id="6661"/>
    <lineage>
        <taxon>Eukaryota</taxon>
        <taxon>Metazoa</taxon>
        <taxon>Ecdysozoa</taxon>
        <taxon>Arthropoda</taxon>
        <taxon>Crustacea</taxon>
        <taxon>Branchiopoda</taxon>
        <taxon>Anostraca</taxon>
        <taxon>Artemiidae</taxon>
        <taxon>Artemia</taxon>
    </lineage>
</organism>
<gene>
    <name evidence="3" type="ORF">QYM36_003532</name>
</gene>
<keyword evidence="2" id="KW-0732">Signal</keyword>
<sequence length="122" mass="14069">MNLFVLSMVGLLACSTLSEGLSRSRSKAYEHYRRMSRSNQDSDEDHQDHAGQQWWQYLGQYPSNRNGLIPFPRIGKRQEGNNIPNFDMFDKSVFEKSQEGFGNTSPLQYRSEKALDESGDEK</sequence>
<evidence type="ECO:0000313" key="4">
    <source>
        <dbReference type="Proteomes" id="UP001187531"/>
    </source>
</evidence>
<evidence type="ECO:0000256" key="2">
    <source>
        <dbReference type="SAM" id="SignalP"/>
    </source>
</evidence>
<protein>
    <submittedName>
        <fullName evidence="3">Uncharacterized protein</fullName>
    </submittedName>
</protein>
<comment type="caution">
    <text evidence="3">The sequence shown here is derived from an EMBL/GenBank/DDBJ whole genome shotgun (WGS) entry which is preliminary data.</text>
</comment>
<feature type="signal peptide" evidence="2">
    <location>
        <begin position="1"/>
        <end position="20"/>
    </location>
</feature>
<feature type="compositionally biased region" description="Basic and acidic residues" evidence="1">
    <location>
        <begin position="110"/>
        <end position="122"/>
    </location>
</feature>
<accession>A0AA88I3V2</accession>
<reference evidence="3" key="1">
    <citation type="submission" date="2023-07" db="EMBL/GenBank/DDBJ databases">
        <title>Chromosome-level genome assembly of Artemia franciscana.</title>
        <authorList>
            <person name="Jo E."/>
        </authorList>
    </citation>
    <scope>NUCLEOTIDE SEQUENCE</scope>
    <source>
        <tissue evidence="3">Whole body</tissue>
    </source>
</reference>
<name>A0AA88I3V2_ARTSF</name>
<feature type="region of interest" description="Disordered" evidence="1">
    <location>
        <begin position="31"/>
        <end position="51"/>
    </location>
</feature>
<evidence type="ECO:0000313" key="3">
    <source>
        <dbReference type="EMBL" id="KAK2721280.1"/>
    </source>
</evidence>
<evidence type="ECO:0000256" key="1">
    <source>
        <dbReference type="SAM" id="MobiDB-lite"/>
    </source>
</evidence>
<dbReference type="EMBL" id="JAVRJZ010000006">
    <property type="protein sequence ID" value="KAK2721280.1"/>
    <property type="molecule type" value="Genomic_DNA"/>
</dbReference>
<dbReference type="AlphaFoldDB" id="A0AA88I3V2"/>
<dbReference type="Proteomes" id="UP001187531">
    <property type="component" value="Unassembled WGS sequence"/>
</dbReference>
<keyword evidence="4" id="KW-1185">Reference proteome</keyword>
<feature type="chain" id="PRO_5041671426" evidence="2">
    <location>
        <begin position="21"/>
        <end position="122"/>
    </location>
</feature>
<feature type="region of interest" description="Disordered" evidence="1">
    <location>
        <begin position="97"/>
        <end position="122"/>
    </location>
</feature>
<proteinExistence type="predicted"/>